<dbReference type="SUPFAM" id="SSF53271">
    <property type="entry name" value="PRTase-like"/>
    <property type="match status" value="1"/>
</dbReference>
<comment type="similarity">
    <text evidence="1">Belongs to the ComF/GntX family.</text>
</comment>
<keyword evidence="4" id="KW-1185">Reference proteome</keyword>
<comment type="caution">
    <text evidence="3">The sequence shown here is derived from an EMBL/GenBank/DDBJ whole genome shotgun (WGS) entry which is preliminary data.</text>
</comment>
<dbReference type="InterPro" id="IPR000836">
    <property type="entry name" value="PRTase_dom"/>
</dbReference>
<dbReference type="Proteomes" id="UP000248132">
    <property type="component" value="Unassembled WGS sequence"/>
</dbReference>
<evidence type="ECO:0000313" key="3">
    <source>
        <dbReference type="EMBL" id="PYG89107.1"/>
    </source>
</evidence>
<dbReference type="Gene3D" id="3.40.50.2020">
    <property type="match status" value="1"/>
</dbReference>
<organism evidence="3 4">
    <name type="scientific">Ruminiclostridium sufflavum DSM 19573</name>
    <dbReference type="NCBI Taxonomy" id="1121337"/>
    <lineage>
        <taxon>Bacteria</taxon>
        <taxon>Bacillati</taxon>
        <taxon>Bacillota</taxon>
        <taxon>Clostridia</taxon>
        <taxon>Eubacteriales</taxon>
        <taxon>Oscillospiraceae</taxon>
        <taxon>Ruminiclostridium</taxon>
    </lineage>
</organism>
<protein>
    <submittedName>
        <fullName evidence="3">ComF family protein</fullName>
    </submittedName>
</protein>
<dbReference type="PANTHER" id="PTHR47505:SF1">
    <property type="entry name" value="DNA UTILIZATION PROTEIN YHGH"/>
    <property type="match status" value="1"/>
</dbReference>
<feature type="domain" description="Phosphoribosyltransferase" evidence="2">
    <location>
        <begin position="135"/>
        <end position="227"/>
    </location>
</feature>
<sequence length="231" mass="25603">MTLQRGSDFISLIEYVFPPRCVFCNEILTAGVPIYICGKCAKKIGYYNNCINSLNLPGNMETYCDGMICVGRYSGGLKSSLKRFKFNSKPSYYRAFGKLLALKVQNTIHSEKIDMVVPVPLYRYKQKLRGYNQAELIAKYAAEQLKLPFAGGVLVKTSESKSQSALNRNERLINVEGLFKVIKAESISDKNILLVDDIITTGSTVNQSSKALKLAGASRIIAGVIATTRNY</sequence>
<accession>A0A318XMM1</accession>
<dbReference type="CDD" id="cd06223">
    <property type="entry name" value="PRTases_typeI"/>
    <property type="match status" value="1"/>
</dbReference>
<evidence type="ECO:0000259" key="2">
    <source>
        <dbReference type="Pfam" id="PF00156"/>
    </source>
</evidence>
<gene>
    <name evidence="3" type="ORF">LY28_00930</name>
</gene>
<dbReference type="InterPro" id="IPR029057">
    <property type="entry name" value="PRTase-like"/>
</dbReference>
<reference evidence="3 4" key="1">
    <citation type="submission" date="2018-06" db="EMBL/GenBank/DDBJ databases">
        <title>Genomic Encyclopedia of Type Strains, Phase I: the one thousand microbial genomes (KMG-I) project.</title>
        <authorList>
            <person name="Kyrpides N."/>
        </authorList>
    </citation>
    <scope>NUCLEOTIDE SEQUENCE [LARGE SCALE GENOMIC DNA]</scope>
    <source>
        <strain evidence="3 4">DSM 19573</strain>
    </source>
</reference>
<evidence type="ECO:0000256" key="1">
    <source>
        <dbReference type="ARBA" id="ARBA00008007"/>
    </source>
</evidence>
<dbReference type="AlphaFoldDB" id="A0A318XMM1"/>
<evidence type="ECO:0000313" key="4">
    <source>
        <dbReference type="Proteomes" id="UP000248132"/>
    </source>
</evidence>
<proteinExistence type="inferred from homology"/>
<dbReference type="InterPro" id="IPR051910">
    <property type="entry name" value="ComF/GntX_DNA_util-trans"/>
</dbReference>
<name>A0A318XMM1_9FIRM</name>
<dbReference type="Pfam" id="PF00156">
    <property type="entry name" value="Pribosyltran"/>
    <property type="match status" value="1"/>
</dbReference>
<dbReference type="EMBL" id="QKMR01000004">
    <property type="protein sequence ID" value="PYG89107.1"/>
    <property type="molecule type" value="Genomic_DNA"/>
</dbReference>
<dbReference type="PANTHER" id="PTHR47505">
    <property type="entry name" value="DNA UTILIZATION PROTEIN YHGH"/>
    <property type="match status" value="1"/>
</dbReference>